<proteinExistence type="predicted"/>
<dbReference type="FunFam" id="1.10.510.10:FF:000005">
    <property type="entry name" value="cAMP-dependent protein kinase catalytic subunit alpha"/>
    <property type="match status" value="1"/>
</dbReference>
<evidence type="ECO:0000313" key="8">
    <source>
        <dbReference type="EMBL" id="KAL1528253.1"/>
    </source>
</evidence>
<gene>
    <name evidence="8" type="ORF">AB1Y20_009611</name>
</gene>
<organism evidence="8 9">
    <name type="scientific">Prymnesium parvum</name>
    <name type="common">Toxic golden alga</name>
    <dbReference type="NCBI Taxonomy" id="97485"/>
    <lineage>
        <taxon>Eukaryota</taxon>
        <taxon>Haptista</taxon>
        <taxon>Haptophyta</taxon>
        <taxon>Prymnesiophyceae</taxon>
        <taxon>Prymnesiales</taxon>
        <taxon>Prymnesiaceae</taxon>
        <taxon>Prymnesium</taxon>
    </lineage>
</organism>
<sequence length="365" mass="41958">MPDADDELKPVQLLVQLFNDPSAKPSSTHDLFTMTHKCIGVGTFGRVRVAEVPTVKGEDGQSVHIAIKIMKKTELVRLKQVDHVKNEVSILRHISHPFIATLYHFFMDERNVYLLQEFVQGGQLYRLIGQNARLPNNTARFYAAQLVMSMQYLHGEHIIYRDMNPENVLLDEQGYVKLVDFGYAKRLNLDDMTAKTWTLCGTPEYLAPEMIQSKGHSKEVDWWALGILMHEMLAGYPPYYDPNQFQIYQKILTGKREYPQHFEQQAKELIGKLLTVDRTRRIGASKNGAEDIKKHKWYRGLNWAALYNRQMVVPVEKPDGSHIVTPKVEGAGPPDFANFESYPNSAEESGPILDAEKEHLYFDHW</sequence>
<evidence type="ECO:0000256" key="2">
    <source>
        <dbReference type="ARBA" id="ARBA00022679"/>
    </source>
</evidence>
<evidence type="ECO:0000256" key="1">
    <source>
        <dbReference type="ARBA" id="ARBA00022527"/>
    </source>
</evidence>
<dbReference type="PANTHER" id="PTHR24353:SF37">
    <property type="entry name" value="CAMP-DEPENDENT PROTEIN KINASE CATALYTIC SUBUNIT PRKX"/>
    <property type="match status" value="1"/>
</dbReference>
<accession>A0AB34K4R8</accession>
<keyword evidence="5 6" id="KW-0067">ATP-binding</keyword>
<dbReference type="PROSITE" id="PS50011">
    <property type="entry name" value="PROTEIN_KINASE_DOM"/>
    <property type="match status" value="1"/>
</dbReference>
<dbReference type="Gene3D" id="1.10.510.10">
    <property type="entry name" value="Transferase(Phosphotransferase) domain 1"/>
    <property type="match status" value="1"/>
</dbReference>
<evidence type="ECO:0000256" key="4">
    <source>
        <dbReference type="ARBA" id="ARBA00022777"/>
    </source>
</evidence>
<keyword evidence="4" id="KW-0418">Kinase</keyword>
<dbReference type="SUPFAM" id="SSF56112">
    <property type="entry name" value="Protein kinase-like (PK-like)"/>
    <property type="match status" value="1"/>
</dbReference>
<comment type="caution">
    <text evidence="8">The sequence shown here is derived from an EMBL/GenBank/DDBJ whole genome shotgun (WGS) entry which is preliminary data.</text>
</comment>
<dbReference type="Pfam" id="PF00069">
    <property type="entry name" value="Pkinase"/>
    <property type="match status" value="1"/>
</dbReference>
<dbReference type="GO" id="GO:0005524">
    <property type="term" value="F:ATP binding"/>
    <property type="evidence" value="ECO:0007669"/>
    <property type="project" value="UniProtKB-UniRule"/>
</dbReference>
<dbReference type="PANTHER" id="PTHR24353">
    <property type="entry name" value="CYCLIC NUCLEOTIDE-DEPENDENT PROTEIN KINASE"/>
    <property type="match status" value="1"/>
</dbReference>
<keyword evidence="1" id="KW-0723">Serine/threonine-protein kinase</keyword>
<dbReference type="GO" id="GO:0004691">
    <property type="term" value="F:cAMP-dependent protein kinase activity"/>
    <property type="evidence" value="ECO:0007669"/>
    <property type="project" value="TreeGrafter"/>
</dbReference>
<dbReference type="Proteomes" id="UP001515480">
    <property type="component" value="Unassembled WGS sequence"/>
</dbReference>
<feature type="binding site" evidence="6">
    <location>
        <position position="68"/>
    </location>
    <ligand>
        <name>ATP</name>
        <dbReference type="ChEBI" id="CHEBI:30616"/>
    </ligand>
</feature>
<feature type="domain" description="Protein kinase" evidence="7">
    <location>
        <begin position="33"/>
        <end position="298"/>
    </location>
</feature>
<name>A0AB34K4R8_PRYPA</name>
<dbReference type="InterPro" id="IPR000719">
    <property type="entry name" value="Prot_kinase_dom"/>
</dbReference>
<dbReference type="GO" id="GO:0005952">
    <property type="term" value="C:cAMP-dependent protein kinase complex"/>
    <property type="evidence" value="ECO:0007669"/>
    <property type="project" value="TreeGrafter"/>
</dbReference>
<dbReference type="Gene3D" id="3.30.200.20">
    <property type="entry name" value="Phosphorylase Kinase, domain 1"/>
    <property type="match status" value="1"/>
</dbReference>
<protein>
    <recommendedName>
        <fullName evidence="7">Protein kinase domain-containing protein</fullName>
    </recommendedName>
</protein>
<dbReference type="EMBL" id="JBGBPQ010000002">
    <property type="protein sequence ID" value="KAL1528253.1"/>
    <property type="molecule type" value="Genomic_DNA"/>
</dbReference>
<evidence type="ECO:0000256" key="6">
    <source>
        <dbReference type="PROSITE-ProRule" id="PRU10141"/>
    </source>
</evidence>
<evidence type="ECO:0000313" key="9">
    <source>
        <dbReference type="Proteomes" id="UP001515480"/>
    </source>
</evidence>
<dbReference type="InterPro" id="IPR017441">
    <property type="entry name" value="Protein_kinase_ATP_BS"/>
</dbReference>
<dbReference type="InterPro" id="IPR011009">
    <property type="entry name" value="Kinase-like_dom_sf"/>
</dbReference>
<evidence type="ECO:0000259" key="7">
    <source>
        <dbReference type="PROSITE" id="PS50011"/>
    </source>
</evidence>
<dbReference type="PROSITE" id="PS00107">
    <property type="entry name" value="PROTEIN_KINASE_ATP"/>
    <property type="match status" value="1"/>
</dbReference>
<evidence type="ECO:0000256" key="3">
    <source>
        <dbReference type="ARBA" id="ARBA00022741"/>
    </source>
</evidence>
<keyword evidence="2" id="KW-0808">Transferase</keyword>
<dbReference type="AlphaFoldDB" id="A0AB34K4R8"/>
<reference evidence="8 9" key="1">
    <citation type="journal article" date="2024" name="Science">
        <title>Giant polyketide synthase enzymes in the biosynthesis of giant marine polyether toxins.</title>
        <authorList>
            <person name="Fallon T.R."/>
            <person name="Shende V.V."/>
            <person name="Wierzbicki I.H."/>
            <person name="Pendleton A.L."/>
            <person name="Watervoot N.F."/>
            <person name="Auber R.P."/>
            <person name="Gonzalez D.J."/>
            <person name="Wisecaver J.H."/>
            <person name="Moore B.S."/>
        </authorList>
    </citation>
    <scope>NUCLEOTIDE SEQUENCE [LARGE SCALE GENOMIC DNA]</scope>
    <source>
        <strain evidence="8 9">12B1</strain>
    </source>
</reference>
<dbReference type="GO" id="GO:0005829">
    <property type="term" value="C:cytosol"/>
    <property type="evidence" value="ECO:0007669"/>
    <property type="project" value="TreeGrafter"/>
</dbReference>
<keyword evidence="9" id="KW-1185">Reference proteome</keyword>
<keyword evidence="3 6" id="KW-0547">Nucleotide-binding</keyword>
<evidence type="ECO:0000256" key="5">
    <source>
        <dbReference type="ARBA" id="ARBA00022840"/>
    </source>
</evidence>